<feature type="transmembrane region" description="Helical" evidence="4">
    <location>
        <begin position="43"/>
        <end position="67"/>
    </location>
</feature>
<keyword evidence="4" id="KW-0472">Membrane</keyword>
<organism evidence="5 6">
    <name type="scientific">Blattamonas nauphoetae</name>
    <dbReference type="NCBI Taxonomy" id="2049346"/>
    <lineage>
        <taxon>Eukaryota</taxon>
        <taxon>Metamonada</taxon>
        <taxon>Preaxostyla</taxon>
        <taxon>Oxymonadida</taxon>
        <taxon>Blattamonas</taxon>
    </lineage>
</organism>
<keyword evidence="4" id="KW-0812">Transmembrane</keyword>
<keyword evidence="4" id="KW-1133">Transmembrane helix</keyword>
<dbReference type="SUPFAM" id="SSF47188">
    <property type="entry name" value="Hemerythrin-like"/>
    <property type="match status" value="1"/>
</dbReference>
<evidence type="ECO:0000256" key="1">
    <source>
        <dbReference type="ARBA" id="ARBA00010587"/>
    </source>
</evidence>
<keyword evidence="6" id="KW-1185">Reference proteome</keyword>
<comment type="caution">
    <text evidence="5">The sequence shown here is derived from an EMBL/GenBank/DDBJ whole genome shotgun (WGS) entry which is preliminary data.</text>
</comment>
<evidence type="ECO:0000313" key="6">
    <source>
        <dbReference type="Proteomes" id="UP001281761"/>
    </source>
</evidence>
<evidence type="ECO:0000256" key="2">
    <source>
        <dbReference type="ARBA" id="ARBA00022723"/>
    </source>
</evidence>
<dbReference type="Proteomes" id="UP001281761">
    <property type="component" value="Unassembled WGS sequence"/>
</dbReference>
<evidence type="ECO:0000256" key="4">
    <source>
        <dbReference type="SAM" id="Phobius"/>
    </source>
</evidence>
<evidence type="ECO:0000313" key="5">
    <source>
        <dbReference type="EMBL" id="KAK2954502.1"/>
    </source>
</evidence>
<accession>A0ABQ9XQ01</accession>
<reference evidence="5 6" key="1">
    <citation type="journal article" date="2022" name="bioRxiv">
        <title>Genomics of Preaxostyla Flagellates Illuminates Evolutionary Transitions and the Path Towards Mitochondrial Loss.</title>
        <authorList>
            <person name="Novak L.V.F."/>
            <person name="Treitli S.C."/>
            <person name="Pyrih J."/>
            <person name="Halakuc P."/>
            <person name="Pipaliya S.V."/>
            <person name="Vacek V."/>
            <person name="Brzon O."/>
            <person name="Soukal P."/>
            <person name="Eme L."/>
            <person name="Dacks J.B."/>
            <person name="Karnkowska A."/>
            <person name="Elias M."/>
            <person name="Hampl V."/>
        </authorList>
    </citation>
    <scope>NUCLEOTIDE SEQUENCE [LARGE SCALE GENOMIC DNA]</scope>
    <source>
        <strain evidence="5">NAU3</strain>
        <tissue evidence="5">Gut</tissue>
    </source>
</reference>
<sequence>MCPPILSEFSETNSSLRPCSHFRVLHITFLIQSQLFHFRSLGILSAVSAVVCVFLFVALFLFSMMWLQRVMDNNGESKKLLELLPINREEKEMDLLPSMMTGYSPIDTARMKIIDAAGGVLESLGKDDKPEVLLQNIDYLMITTTQVFAEEEMEMDKRDYEHAEEHAREHLLLRQRLTVIADSLKHGTVPSMRIAKRNLVRLYDRHFIDDDVQFGNSIPPEEKMALQLDVDEMAGEEANDVGELGEPGQE</sequence>
<dbReference type="Gene3D" id="1.20.120.50">
    <property type="entry name" value="Hemerythrin-like"/>
    <property type="match status" value="1"/>
</dbReference>
<comment type="similarity">
    <text evidence="1">Belongs to the hemerythrin family.</text>
</comment>
<gene>
    <name evidence="5" type="ORF">BLNAU_10522</name>
</gene>
<keyword evidence="3" id="KW-0408">Iron</keyword>
<dbReference type="InterPro" id="IPR035938">
    <property type="entry name" value="Hemerythrin-like_sf"/>
</dbReference>
<evidence type="ECO:0000256" key="3">
    <source>
        <dbReference type="ARBA" id="ARBA00023004"/>
    </source>
</evidence>
<proteinExistence type="inferred from homology"/>
<name>A0ABQ9XQ01_9EUKA</name>
<keyword evidence="2" id="KW-0479">Metal-binding</keyword>
<protein>
    <submittedName>
        <fullName evidence="5">Uncharacterized protein</fullName>
    </submittedName>
</protein>
<dbReference type="EMBL" id="JARBJD010000077">
    <property type="protein sequence ID" value="KAK2954502.1"/>
    <property type="molecule type" value="Genomic_DNA"/>
</dbReference>